<gene>
    <name evidence="1" type="ORF">DNTS_002876</name>
</gene>
<proteinExistence type="predicted"/>
<dbReference type="EMBL" id="SRMA01025498">
    <property type="protein sequence ID" value="TRY93781.1"/>
    <property type="molecule type" value="Genomic_DNA"/>
</dbReference>
<evidence type="ECO:0000313" key="1">
    <source>
        <dbReference type="EMBL" id="TRY93781.1"/>
    </source>
</evidence>
<dbReference type="OrthoDB" id="8915654at2759"/>
<keyword evidence="2" id="KW-1185">Reference proteome</keyword>
<protein>
    <submittedName>
        <fullName evidence="1">Uncharacterized protein</fullName>
    </submittedName>
</protein>
<dbReference type="AlphaFoldDB" id="A0A553QUX4"/>
<reference evidence="1 2" key="1">
    <citation type="journal article" date="2019" name="Sci. Data">
        <title>Hybrid genome assembly and annotation of Danionella translucida.</title>
        <authorList>
            <person name="Kadobianskyi M."/>
            <person name="Schulze L."/>
            <person name="Schuelke M."/>
            <person name="Judkewitz B."/>
        </authorList>
    </citation>
    <scope>NUCLEOTIDE SEQUENCE [LARGE SCALE GENOMIC DNA]</scope>
    <source>
        <strain evidence="1 2">Bolton</strain>
    </source>
</reference>
<name>A0A553QUX4_9TELE</name>
<accession>A0A553QUX4</accession>
<comment type="caution">
    <text evidence="1">The sequence shown here is derived from an EMBL/GenBank/DDBJ whole genome shotgun (WGS) entry which is preliminary data.</text>
</comment>
<sequence length="124" mass="14571">MELFKTKFLHMTIYGITILLNCSALSEERIKHHIETTVFEGETVMLHCNQTALDDDFTWIINKSVIFRMFPNKTIRDAEPKEGGVEKLNRLFCRFHPEEGYRHKALSISRDTTQCMVTYNAHYI</sequence>
<evidence type="ECO:0000313" key="2">
    <source>
        <dbReference type="Proteomes" id="UP000316079"/>
    </source>
</evidence>
<organism evidence="1 2">
    <name type="scientific">Danionella cerebrum</name>
    <dbReference type="NCBI Taxonomy" id="2873325"/>
    <lineage>
        <taxon>Eukaryota</taxon>
        <taxon>Metazoa</taxon>
        <taxon>Chordata</taxon>
        <taxon>Craniata</taxon>
        <taxon>Vertebrata</taxon>
        <taxon>Euteleostomi</taxon>
        <taxon>Actinopterygii</taxon>
        <taxon>Neopterygii</taxon>
        <taxon>Teleostei</taxon>
        <taxon>Ostariophysi</taxon>
        <taxon>Cypriniformes</taxon>
        <taxon>Danionidae</taxon>
        <taxon>Danioninae</taxon>
        <taxon>Danionella</taxon>
    </lineage>
</organism>
<dbReference type="Proteomes" id="UP000316079">
    <property type="component" value="Unassembled WGS sequence"/>
</dbReference>